<dbReference type="Proteomes" id="UP000748531">
    <property type="component" value="Unassembled WGS sequence"/>
</dbReference>
<feature type="compositionally biased region" description="Polar residues" evidence="1">
    <location>
        <begin position="555"/>
        <end position="571"/>
    </location>
</feature>
<protein>
    <submittedName>
        <fullName evidence="2">Uncharacterized protein</fullName>
    </submittedName>
</protein>
<feature type="region of interest" description="Disordered" evidence="1">
    <location>
        <begin position="1453"/>
        <end position="1473"/>
    </location>
</feature>
<comment type="caution">
    <text evidence="2">The sequence shown here is derived from an EMBL/GenBank/DDBJ whole genome shotgun (WGS) entry which is preliminary data.</text>
</comment>
<feature type="compositionally biased region" description="Basic residues" evidence="1">
    <location>
        <begin position="1458"/>
        <end position="1467"/>
    </location>
</feature>
<organism evidence="2 3">
    <name type="scientific">Paragonimus heterotremus</name>
    <dbReference type="NCBI Taxonomy" id="100268"/>
    <lineage>
        <taxon>Eukaryota</taxon>
        <taxon>Metazoa</taxon>
        <taxon>Spiralia</taxon>
        <taxon>Lophotrochozoa</taxon>
        <taxon>Platyhelminthes</taxon>
        <taxon>Trematoda</taxon>
        <taxon>Digenea</taxon>
        <taxon>Plagiorchiida</taxon>
        <taxon>Troglotremata</taxon>
        <taxon>Troglotrematidae</taxon>
        <taxon>Paragonimus</taxon>
    </lineage>
</organism>
<gene>
    <name evidence="2" type="ORF">PHET_06510</name>
</gene>
<evidence type="ECO:0000313" key="3">
    <source>
        <dbReference type="Proteomes" id="UP000748531"/>
    </source>
</evidence>
<dbReference type="OrthoDB" id="6251651at2759"/>
<evidence type="ECO:0000313" key="2">
    <source>
        <dbReference type="EMBL" id="KAF5399820.1"/>
    </source>
</evidence>
<keyword evidence="3" id="KW-1185">Reference proteome</keyword>
<feature type="compositionally biased region" description="Low complexity" evidence="1">
    <location>
        <begin position="664"/>
        <end position="676"/>
    </location>
</feature>
<sequence>MAMSRVDTVGDFVKELKTAVSKIYSDEAVLKEESQFIVKLLSESSDIYKKLLKYLWVIHRQRLRGNTTGKRMLDSDKALKCSLLPEFTDVTSSELFAGSTRSVCVDLLKHLREDCSVFCSLLCTFHADVHIVERLCHFAFTTLGNFGLSSKDAYFLDSTIHTLLLLLQVRRSQHSPADDVVFSTAFRVFYGWNSNVRRFSLALTRELVSEISCIFYSPDGNDNTEDSCYRLRPALCFGDVRSSRISSEQFCSLVNCLIRSLSDHLPIFPYAFLLLLGRYRHILNPSESSESGKLHRSLEFIVNLYFVRTLFQSASFWTSVGHHLDPSGRSLLQQIFSAFNFLVLTNGSAPVNKIQPNSLSTDFDVRPEALLSNCDTASLRAALQEIIDRADRTFENSQNESVLHDRTAGSPWCVQANPFDNGNISESAFGSPLLAAPPVVLTTPTDLNVLTDCIRIFAQSNPTVSEKLKNLLERLPEQLPGSVLRVFKRPVTKRSARSTFKSRVPAEVQAELYQLVYFGESSPLVSSLTVLNPSPAGSVNERSRSTSRIDAGPMESNTHGRNDSYSSSLNRVNPCERSPKQWKSVLKSSPNVPLREIVHIISLTDHPQSFSFRTLTEQEFSKCSSISRISASSTGENFCGPKRETDEISNAPTGPVQLAPDPCLSLSSGLSRSSTSTENHSLSKGQDDNGDYGGSNEGEHYPRSISFHSHRRYTSPSRRAIILNEHFIPDGSHNGDVPIEEDVLNDRASDVSERSGCTSLASSAHALGRLMRSSIPVANLESRPFEAPCRQQPDSVCSRKATHVDLNATTAAGPTTVMATEVVEKRTRFSLSDCGQAIVASSRGTQLINKQRRGGRLPRDNILNRSTSRQSQDVSFGRSRLVRTGSAELLRCSHSNPLHSHSGTVVSVSDRNILDIASIVPSQQHFSASTNSVRCSSLNSLQTSGFESHSVCGMEQTSSGCDSVRTADIQETDERSSVRTCSSCGGHLDHVDGEVRNLRLNSQPNGDNSSLVVRPDEEDALSDLPLSSANVSGRVTPLSLASSTSRGATGVQNTNQLTGEQNGNRTGIYGRAGLVLPNGVMGLPRVTVTANGVRAGFLDFSPAALPRHGSLDVTDKFGKFDLPPVRMSELEARSTVSDTWSTDVLASDTEYIDAGPDVLGTETMNEVNNNRDHQHRHHRRRHRCDLFPTVHASSSHHIHYGRNHAGFSQLEVNPANSESNLSVETSAPGQHQEVESVRTPKCNVAANTEQPVRTGRNVPFPLSNVALPSANRNEPLASPRRTDCCGSPKIALAVVTEATVMARGSHRPVSPAVTPMGGQNEPTLSTDRPLLSNPIAVVRLTDGMYSFKEGYSKLKDMVNLRTRFTLTRRNDEQPRGEVFPMPAEHENLKRDAKTMGSPTIYNRDVPCDSSPTDATHDALPVQPVATFLPSLTTSSSPVHGPDVEVSGSLQSSVDVNHVNHRQNKHSTMRNAGW</sequence>
<feature type="compositionally biased region" description="Polar residues" evidence="1">
    <location>
        <begin position="863"/>
        <end position="874"/>
    </location>
</feature>
<feature type="region of interest" description="Disordered" evidence="1">
    <location>
        <begin position="1037"/>
        <end position="1065"/>
    </location>
</feature>
<reference evidence="2" key="1">
    <citation type="submission" date="2019-05" db="EMBL/GenBank/DDBJ databases">
        <title>Annotation for the trematode Paragonimus heterotremus.</title>
        <authorList>
            <person name="Choi Y.-J."/>
        </authorList>
    </citation>
    <scope>NUCLEOTIDE SEQUENCE</scope>
    <source>
        <strain evidence="2">LC</strain>
    </source>
</reference>
<feature type="region of interest" description="Disordered" evidence="1">
    <location>
        <begin position="631"/>
        <end position="712"/>
    </location>
</feature>
<name>A0A8J4WQE2_9TREM</name>
<proteinExistence type="predicted"/>
<feature type="region of interest" description="Disordered" evidence="1">
    <location>
        <begin position="532"/>
        <end position="576"/>
    </location>
</feature>
<feature type="region of interest" description="Disordered" evidence="1">
    <location>
        <begin position="1306"/>
        <end position="1328"/>
    </location>
</feature>
<evidence type="ECO:0000256" key="1">
    <source>
        <dbReference type="SAM" id="MobiDB-lite"/>
    </source>
</evidence>
<dbReference type="EMBL" id="LUCH01003700">
    <property type="protein sequence ID" value="KAF5399820.1"/>
    <property type="molecule type" value="Genomic_DNA"/>
</dbReference>
<accession>A0A8J4WQE2</accession>
<feature type="region of interest" description="Disordered" evidence="1">
    <location>
        <begin position="852"/>
        <end position="877"/>
    </location>
</feature>